<dbReference type="AlphaFoldDB" id="A0A401SH29"/>
<comment type="similarity">
    <text evidence="1">Belongs to the BLOC1S5 family.</text>
</comment>
<protein>
    <recommendedName>
        <fullName evidence="2">Biogenesis of lysosome-related organelles complex 1 subunit 5</fullName>
    </recommendedName>
    <alternativeName>
        <fullName evidence="3">Protein Muted homolog</fullName>
    </alternativeName>
</protein>
<evidence type="ECO:0000313" key="5">
    <source>
        <dbReference type="EMBL" id="GCC29719.1"/>
    </source>
</evidence>
<dbReference type="GO" id="GO:0031083">
    <property type="term" value="C:BLOC-1 complex"/>
    <property type="evidence" value="ECO:0007669"/>
    <property type="project" value="InterPro"/>
</dbReference>
<proteinExistence type="inferred from homology"/>
<dbReference type="GO" id="GO:0030133">
    <property type="term" value="C:transport vesicle"/>
    <property type="evidence" value="ECO:0007669"/>
    <property type="project" value="InterPro"/>
</dbReference>
<evidence type="ECO:0000256" key="2">
    <source>
        <dbReference type="ARBA" id="ARBA00019580"/>
    </source>
</evidence>
<feature type="coiled-coil region" evidence="4">
    <location>
        <begin position="90"/>
        <end position="117"/>
    </location>
</feature>
<dbReference type="Proteomes" id="UP000287033">
    <property type="component" value="Unassembled WGS sequence"/>
</dbReference>
<dbReference type="PANTHER" id="PTHR31784:SF2">
    <property type="entry name" value="BIOGENESIS OF LYSOSOME-RELATED ORGANELLES COMPLEX 1 SUBUNIT 5"/>
    <property type="match status" value="1"/>
</dbReference>
<dbReference type="PANTHER" id="PTHR31784">
    <property type="entry name" value="BIOGENESIS OF LYSOSOME-RELATED ORGANELLES COMPLEX 1 SUBUNIT 5"/>
    <property type="match status" value="1"/>
</dbReference>
<evidence type="ECO:0000256" key="3">
    <source>
        <dbReference type="ARBA" id="ARBA00031992"/>
    </source>
</evidence>
<organism evidence="5 6">
    <name type="scientific">Chiloscyllium punctatum</name>
    <name type="common">Brownbanded bambooshark</name>
    <name type="synonym">Hemiscyllium punctatum</name>
    <dbReference type="NCBI Taxonomy" id="137246"/>
    <lineage>
        <taxon>Eukaryota</taxon>
        <taxon>Metazoa</taxon>
        <taxon>Chordata</taxon>
        <taxon>Craniata</taxon>
        <taxon>Vertebrata</taxon>
        <taxon>Chondrichthyes</taxon>
        <taxon>Elasmobranchii</taxon>
        <taxon>Galeomorphii</taxon>
        <taxon>Galeoidea</taxon>
        <taxon>Orectolobiformes</taxon>
        <taxon>Hemiscylliidae</taxon>
        <taxon>Chiloscyllium</taxon>
    </lineage>
</organism>
<comment type="caution">
    <text evidence="5">The sequence shown here is derived from an EMBL/GenBank/DDBJ whole genome shotgun (WGS) entry which is preliminary data.</text>
</comment>
<sequence>MSKFTEIFVTLADLSEIHSRLFDHRPIIQAEIRCFIKEFEEKRGFREQRGLAGVNSLIIKLNDQVLPQTHESMSSNIPSVLVKLEAAKQITNRIQQREQEEDQNDRLQANRERRKAEWEAFVIEQRRKSAEVDEEHVKAVEWLKEQYVRMEKDLAKFRTF</sequence>
<keyword evidence="6" id="KW-1185">Reference proteome</keyword>
<name>A0A401SH29_CHIPU</name>
<dbReference type="OMA" id="MHGNLNE"/>
<dbReference type="OrthoDB" id="18964at2759"/>
<evidence type="ECO:0000256" key="1">
    <source>
        <dbReference type="ARBA" id="ARBA00010754"/>
    </source>
</evidence>
<evidence type="ECO:0000256" key="4">
    <source>
        <dbReference type="SAM" id="Coils"/>
    </source>
</evidence>
<dbReference type="STRING" id="137246.A0A401SH29"/>
<keyword evidence="4" id="KW-0175">Coiled coil</keyword>
<evidence type="ECO:0000313" key="6">
    <source>
        <dbReference type="Proteomes" id="UP000287033"/>
    </source>
</evidence>
<dbReference type="InterPro" id="IPR017243">
    <property type="entry name" value="Bloc1s5"/>
</dbReference>
<accession>A0A401SH29</accession>
<reference evidence="5 6" key="1">
    <citation type="journal article" date="2018" name="Nat. Ecol. Evol.">
        <title>Shark genomes provide insights into elasmobranch evolution and the origin of vertebrates.</title>
        <authorList>
            <person name="Hara Y"/>
            <person name="Yamaguchi K"/>
            <person name="Onimaru K"/>
            <person name="Kadota M"/>
            <person name="Koyanagi M"/>
            <person name="Keeley SD"/>
            <person name="Tatsumi K"/>
            <person name="Tanaka K"/>
            <person name="Motone F"/>
            <person name="Kageyama Y"/>
            <person name="Nozu R"/>
            <person name="Adachi N"/>
            <person name="Nishimura O"/>
            <person name="Nakagawa R"/>
            <person name="Tanegashima C"/>
            <person name="Kiyatake I"/>
            <person name="Matsumoto R"/>
            <person name="Murakumo K"/>
            <person name="Nishida K"/>
            <person name="Terakita A"/>
            <person name="Kuratani S"/>
            <person name="Sato K"/>
            <person name="Hyodo S Kuraku.S."/>
        </authorList>
    </citation>
    <scope>NUCLEOTIDE SEQUENCE [LARGE SCALE GENOMIC DNA]</scope>
</reference>
<dbReference type="Pfam" id="PF14942">
    <property type="entry name" value="Muted"/>
    <property type="match status" value="1"/>
</dbReference>
<gene>
    <name evidence="5" type="ORF">chiPu_0008161</name>
</gene>
<dbReference type="EMBL" id="BEZZ01000264">
    <property type="protein sequence ID" value="GCC29719.1"/>
    <property type="molecule type" value="Genomic_DNA"/>
</dbReference>